<evidence type="ECO:0000256" key="1">
    <source>
        <dbReference type="SAM" id="SignalP"/>
    </source>
</evidence>
<keyword evidence="3" id="KW-0413">Isomerase</keyword>
<accession>A0A1H2GVJ4</accession>
<sequence length="175" mass="19711">MSTWRNIAGSLLMLLCLGSMVVQASWRTEVPDARVIGQGELSLFGFRIYSARLLGPAAQFDPEKPYALELTYHRAISRDDLVEVSLEQITRQTGINASPEQLRQWQSEMYKAFVDVDSGQQITGVFLPGQGCRFYVGERLQHAIADPLFARAFFAIWLGTDTSEPELREQLLGIR</sequence>
<feature type="domain" description="Chalcone isomerase" evidence="2">
    <location>
        <begin position="62"/>
        <end position="173"/>
    </location>
</feature>
<keyword evidence="1" id="KW-0732">Signal</keyword>
<keyword evidence="4" id="KW-1185">Reference proteome</keyword>
<dbReference type="RefSeq" id="WP_090195956.1">
    <property type="nucleotide sequence ID" value="NZ_LT629785.1"/>
</dbReference>
<dbReference type="AlphaFoldDB" id="A0A1H2GVJ4"/>
<evidence type="ECO:0000313" key="3">
    <source>
        <dbReference type="EMBL" id="SDU23505.1"/>
    </source>
</evidence>
<dbReference type="Proteomes" id="UP000243232">
    <property type="component" value="Chromosome I"/>
</dbReference>
<gene>
    <name evidence="3" type="ORF">SAMN05216296_2562</name>
</gene>
<dbReference type="Pfam" id="PF16036">
    <property type="entry name" value="Chalcone_3"/>
    <property type="match status" value="1"/>
</dbReference>
<organism evidence="3 4">
    <name type="scientific">Pseudomonas pohangensis</name>
    <dbReference type="NCBI Taxonomy" id="364197"/>
    <lineage>
        <taxon>Bacteria</taxon>
        <taxon>Pseudomonadati</taxon>
        <taxon>Pseudomonadota</taxon>
        <taxon>Gammaproteobacteria</taxon>
        <taxon>Pseudomonadales</taxon>
        <taxon>Pseudomonadaceae</taxon>
        <taxon>Pseudomonas</taxon>
    </lineage>
</organism>
<feature type="signal peptide" evidence="1">
    <location>
        <begin position="1"/>
        <end position="24"/>
    </location>
</feature>
<dbReference type="STRING" id="364197.SAMN05216296_2562"/>
<evidence type="ECO:0000313" key="4">
    <source>
        <dbReference type="Proteomes" id="UP000243232"/>
    </source>
</evidence>
<dbReference type="GO" id="GO:0016853">
    <property type="term" value="F:isomerase activity"/>
    <property type="evidence" value="ECO:0007669"/>
    <property type="project" value="UniProtKB-KW"/>
</dbReference>
<dbReference type="OrthoDB" id="8527419at2"/>
<evidence type="ECO:0000259" key="2">
    <source>
        <dbReference type="Pfam" id="PF16036"/>
    </source>
</evidence>
<feature type="chain" id="PRO_5009275187" evidence="1">
    <location>
        <begin position="25"/>
        <end position="175"/>
    </location>
</feature>
<proteinExistence type="predicted"/>
<dbReference type="EMBL" id="LT629785">
    <property type="protein sequence ID" value="SDU23505.1"/>
    <property type="molecule type" value="Genomic_DNA"/>
</dbReference>
<protein>
    <submittedName>
        <fullName evidence="3">Chalcone isomerase-like</fullName>
    </submittedName>
</protein>
<dbReference type="InterPro" id="IPR016087">
    <property type="entry name" value="Chalcone_isomerase"/>
</dbReference>
<name>A0A1H2GVJ4_9PSED</name>
<reference evidence="4" key="1">
    <citation type="submission" date="2016-10" db="EMBL/GenBank/DDBJ databases">
        <authorList>
            <person name="Varghese N."/>
            <person name="Submissions S."/>
        </authorList>
    </citation>
    <scope>NUCLEOTIDE SEQUENCE [LARGE SCALE GENOMIC DNA]</scope>
    <source>
        <strain evidence="4">DSM 17875</strain>
    </source>
</reference>